<accession>A0A1X7FG63</accession>
<feature type="transmembrane region" description="Helical" evidence="6">
    <location>
        <begin position="306"/>
        <end position="329"/>
    </location>
</feature>
<dbReference type="Proteomes" id="UP000192903">
    <property type="component" value="Unassembled WGS sequence"/>
</dbReference>
<keyword evidence="2" id="KW-1003">Cell membrane</keyword>
<evidence type="ECO:0000256" key="6">
    <source>
        <dbReference type="SAM" id="Phobius"/>
    </source>
</evidence>
<keyword evidence="3 6" id="KW-0812">Transmembrane</keyword>
<feature type="transmembrane region" description="Helical" evidence="6">
    <location>
        <begin position="21"/>
        <end position="40"/>
    </location>
</feature>
<dbReference type="PANTHER" id="PTHR30250:SF11">
    <property type="entry name" value="O-ANTIGEN TRANSPORTER-RELATED"/>
    <property type="match status" value="1"/>
</dbReference>
<keyword evidence="5 6" id="KW-0472">Membrane</keyword>
<reference evidence="8" key="1">
    <citation type="submission" date="2017-04" db="EMBL/GenBank/DDBJ databases">
        <authorList>
            <person name="Varghese N."/>
            <person name="Submissions S."/>
        </authorList>
    </citation>
    <scope>NUCLEOTIDE SEQUENCE [LARGE SCALE GENOMIC DNA]</scope>
    <source>
        <strain evidence="8">B4P</strain>
    </source>
</reference>
<evidence type="ECO:0000256" key="1">
    <source>
        <dbReference type="ARBA" id="ARBA00004651"/>
    </source>
</evidence>
<feature type="transmembrane region" description="Helical" evidence="6">
    <location>
        <begin position="152"/>
        <end position="171"/>
    </location>
</feature>
<dbReference type="OrthoDB" id="8203984at2"/>
<protein>
    <submittedName>
        <fullName evidence="7">Membrane protein involved in the export of O-antigen and teichoic acid</fullName>
    </submittedName>
</protein>
<feature type="transmembrane region" description="Helical" evidence="6">
    <location>
        <begin position="368"/>
        <end position="399"/>
    </location>
</feature>
<dbReference type="RefSeq" id="WP_085423045.1">
    <property type="nucleotide sequence ID" value="NZ_FXAF01000006.1"/>
</dbReference>
<feature type="transmembrane region" description="Helical" evidence="6">
    <location>
        <begin position="123"/>
        <end position="140"/>
    </location>
</feature>
<gene>
    <name evidence="7" type="ORF">SAMN02982989_2925</name>
</gene>
<feature type="transmembrane region" description="Helical" evidence="6">
    <location>
        <begin position="46"/>
        <end position="72"/>
    </location>
</feature>
<evidence type="ECO:0000313" key="8">
    <source>
        <dbReference type="Proteomes" id="UP000192903"/>
    </source>
</evidence>
<dbReference type="PANTHER" id="PTHR30250">
    <property type="entry name" value="PST FAMILY PREDICTED COLANIC ACID TRANSPORTER"/>
    <property type="match status" value="1"/>
</dbReference>
<feature type="transmembrane region" description="Helical" evidence="6">
    <location>
        <begin position="335"/>
        <end position="356"/>
    </location>
</feature>
<proteinExistence type="predicted"/>
<feature type="transmembrane region" description="Helical" evidence="6">
    <location>
        <begin position="98"/>
        <end position="117"/>
    </location>
</feature>
<keyword evidence="8" id="KW-1185">Reference proteome</keyword>
<evidence type="ECO:0000256" key="2">
    <source>
        <dbReference type="ARBA" id="ARBA00022475"/>
    </source>
</evidence>
<dbReference type="STRING" id="464029.SAMN02982989_2925"/>
<dbReference type="AlphaFoldDB" id="A0A1X7FG63"/>
<evidence type="ECO:0000256" key="5">
    <source>
        <dbReference type="ARBA" id="ARBA00023136"/>
    </source>
</evidence>
<evidence type="ECO:0000256" key="3">
    <source>
        <dbReference type="ARBA" id="ARBA00022692"/>
    </source>
</evidence>
<dbReference type="EMBL" id="FXAF01000006">
    <property type="protein sequence ID" value="SMF51068.1"/>
    <property type="molecule type" value="Genomic_DNA"/>
</dbReference>
<keyword evidence="4 6" id="KW-1133">Transmembrane helix</keyword>
<sequence>MLKRITGQVDRKQLINIAMLTGGYGLGQGSLFFSQTWLLVNGDLKLLAFFGTSFAFAVLAVMIVDAGSYIVLARHTVNQLSSEDAWLEIWRCYWETSIFRLVMAAMFAAVTIIFIIIGVDDDAVWFAVWFMPALIIWSFNGTGLIDGLNLSGISGLSGALPYIAAAVALIGCHEFSVERPGGILGAAICLGYAGTVTAQFMTLLVLDRSPRFLCPTKTGIKRSMAQGLQLISSQIPGQLYFRGQLLLSNSFLGADVTALFIYGKQVVNSFIQVIAFIRRAEFPKLVAQLSQTPQDLLRTTFRVQRFGNSLAAAMAIAVLLMGLGLGVYADGETSRAGFVVALFAPTIVTTTVVLAFQQAMSALGKYGALAKCIAAAMLAGTAVAGATINWLGIIGLALADLAQHAVNSWFSVAHLKSLAPTDVRQTEN</sequence>
<comment type="subcellular location">
    <subcellularLocation>
        <location evidence="1">Cell membrane</location>
        <topology evidence="1">Multi-pass membrane protein</topology>
    </subcellularLocation>
</comment>
<name>A0A1X7FG63_9HYPH</name>
<evidence type="ECO:0000313" key="7">
    <source>
        <dbReference type="EMBL" id="SMF51068.1"/>
    </source>
</evidence>
<dbReference type="InterPro" id="IPR050833">
    <property type="entry name" value="Poly_Biosynth_Transport"/>
</dbReference>
<dbReference type="GO" id="GO:0005886">
    <property type="term" value="C:plasma membrane"/>
    <property type="evidence" value="ECO:0007669"/>
    <property type="project" value="UniProtKB-SubCell"/>
</dbReference>
<organism evidence="7 8">
    <name type="scientific">Xaviernesmea oryzae</name>
    <dbReference type="NCBI Taxonomy" id="464029"/>
    <lineage>
        <taxon>Bacteria</taxon>
        <taxon>Pseudomonadati</taxon>
        <taxon>Pseudomonadota</taxon>
        <taxon>Alphaproteobacteria</taxon>
        <taxon>Hyphomicrobiales</taxon>
        <taxon>Rhizobiaceae</taxon>
        <taxon>Rhizobium/Agrobacterium group</taxon>
        <taxon>Xaviernesmea</taxon>
    </lineage>
</organism>
<feature type="transmembrane region" description="Helical" evidence="6">
    <location>
        <begin position="183"/>
        <end position="206"/>
    </location>
</feature>
<evidence type="ECO:0000256" key="4">
    <source>
        <dbReference type="ARBA" id="ARBA00022989"/>
    </source>
</evidence>